<dbReference type="Pfam" id="PF02743">
    <property type="entry name" value="dCache_1"/>
    <property type="match status" value="1"/>
</dbReference>
<dbReference type="Gene3D" id="1.10.287.950">
    <property type="entry name" value="Methyl-accepting chemotaxis protein"/>
    <property type="match status" value="1"/>
</dbReference>
<keyword evidence="15" id="KW-1185">Reference proteome</keyword>
<keyword evidence="6 11" id="KW-1133">Transmembrane helix</keyword>
<dbReference type="InterPro" id="IPR033479">
    <property type="entry name" value="dCache_1"/>
</dbReference>
<keyword evidence="8 10" id="KW-0807">Transducer</keyword>
<dbReference type="STRING" id="1742358.GCA_001439605_00664"/>
<evidence type="ECO:0000256" key="9">
    <source>
        <dbReference type="ARBA" id="ARBA00029447"/>
    </source>
</evidence>
<evidence type="ECO:0000256" key="3">
    <source>
        <dbReference type="ARBA" id="ARBA00022481"/>
    </source>
</evidence>
<evidence type="ECO:0000256" key="8">
    <source>
        <dbReference type="ARBA" id="ARBA00023224"/>
    </source>
</evidence>
<evidence type="ECO:0000256" key="10">
    <source>
        <dbReference type="PROSITE-ProRule" id="PRU00284"/>
    </source>
</evidence>
<comment type="caution">
    <text evidence="14">The sequence shown here is derived from an EMBL/GenBank/DDBJ whole genome shotgun (WGS) entry which is preliminary data.</text>
</comment>
<evidence type="ECO:0000256" key="7">
    <source>
        <dbReference type="ARBA" id="ARBA00023136"/>
    </source>
</evidence>
<dbReference type="SUPFAM" id="SSF103190">
    <property type="entry name" value="Sensory domain-like"/>
    <property type="match status" value="1"/>
</dbReference>
<dbReference type="SMART" id="SM00304">
    <property type="entry name" value="HAMP"/>
    <property type="match status" value="1"/>
</dbReference>
<comment type="subcellular location">
    <subcellularLocation>
        <location evidence="1">Cell membrane</location>
        <topology evidence="1">Multi-pass membrane protein</topology>
    </subcellularLocation>
</comment>
<evidence type="ECO:0000256" key="5">
    <source>
        <dbReference type="ARBA" id="ARBA00022692"/>
    </source>
</evidence>
<dbReference type="OrthoDB" id="9760371at2"/>
<dbReference type="Pfam" id="PF00015">
    <property type="entry name" value="MCPsignal"/>
    <property type="match status" value="1"/>
</dbReference>
<sequence length="663" mass="72235">MLKSIKGKLILLISVLFIAVLTAVGFFVYQQTDHEVEKDVVGQTKSIVAEMNNSLRLFLEKHSTNMQFLSESGRVIDYVKTHGDEKVNVELEKDFTNFLDKNNDVTSIYVASANKDLSIAPKADLGADFDPTSRDWYKKAAANPDQVVWSEPYEDAATKEYVVTASYAVQEGSKVVGVIGLDIKLTDVTDMISSVRIGYNGYPFVFSQQGTAIVHPTERTNNLMDLSFIKEMYEHPKGDGVISYVYEGADKKLVFDTVPGTEWKVGAAYTDKDLMVTALKIRNSIVLISVIGIIIAIAITYFVAVGLTKPLGLLKKAFNQVSNGNLMVKVNETSKDEIGELSGHFNTMVENMKSILTAVNLSVNNVKESAESLSAVSEETNASSEEMAAAINEIAKGATQSAAEAETANQLSNQLSTQINDISGKATEMTSLAEKADDINQSGIRQIGHLKGSFTTSREYLGSMEEVITDLENKIVKIEKVMTTITEISSQTNLLALNASIEAARAGEHGKGFAVVAEEVRKLAEQSVVATDEVKLTITDIQNGALQAVESMNKTKETFNQQSEVVSETEQNFQNISGLVEGMRNSILYISNEMIHLSESKEEVVSGIHSMAAMAEQAAASCEEVSASTDEQLHALQSVAASAEQLTELSNELKEVVEKFKIN</sequence>
<name>A0A4R1AY28_9BACI</name>
<feature type="transmembrane region" description="Helical" evidence="11">
    <location>
        <begin position="285"/>
        <end position="307"/>
    </location>
</feature>
<keyword evidence="4" id="KW-0145">Chemotaxis</keyword>
<dbReference type="CDD" id="cd12912">
    <property type="entry name" value="PDC2_MCP_like"/>
    <property type="match status" value="1"/>
</dbReference>
<evidence type="ECO:0000256" key="1">
    <source>
        <dbReference type="ARBA" id="ARBA00004651"/>
    </source>
</evidence>
<dbReference type="EMBL" id="SJTH01000039">
    <property type="protein sequence ID" value="TCJ02145.1"/>
    <property type="molecule type" value="Genomic_DNA"/>
</dbReference>
<evidence type="ECO:0000313" key="15">
    <source>
        <dbReference type="Proteomes" id="UP000293846"/>
    </source>
</evidence>
<keyword evidence="7 11" id="KW-0472">Membrane</keyword>
<dbReference type="AlphaFoldDB" id="A0A4R1AY28"/>
<dbReference type="GO" id="GO:0007165">
    <property type="term" value="P:signal transduction"/>
    <property type="evidence" value="ECO:0007669"/>
    <property type="project" value="UniProtKB-KW"/>
</dbReference>
<dbReference type="CDD" id="cd06225">
    <property type="entry name" value="HAMP"/>
    <property type="match status" value="1"/>
</dbReference>
<comment type="similarity">
    <text evidence="9">Belongs to the methyl-accepting chemotaxis (MCP) protein family.</text>
</comment>
<dbReference type="InterPro" id="IPR004089">
    <property type="entry name" value="MCPsignal_dom"/>
</dbReference>
<accession>A0A4R1AY28</accession>
<dbReference type="RefSeq" id="WP_057768002.1">
    <property type="nucleotide sequence ID" value="NZ_CP183326.1"/>
</dbReference>
<dbReference type="PROSITE" id="PS50111">
    <property type="entry name" value="CHEMOTAXIS_TRANSDUC_2"/>
    <property type="match status" value="1"/>
</dbReference>
<dbReference type="InterPro" id="IPR003660">
    <property type="entry name" value="HAMP_dom"/>
</dbReference>
<dbReference type="Gene3D" id="6.10.340.10">
    <property type="match status" value="1"/>
</dbReference>
<dbReference type="InterPro" id="IPR029151">
    <property type="entry name" value="Sensor-like_sf"/>
</dbReference>
<gene>
    <name evidence="14" type="ORF">E0Y62_20645</name>
</gene>
<evidence type="ECO:0000256" key="11">
    <source>
        <dbReference type="SAM" id="Phobius"/>
    </source>
</evidence>
<evidence type="ECO:0000313" key="14">
    <source>
        <dbReference type="EMBL" id="TCJ02145.1"/>
    </source>
</evidence>
<protein>
    <submittedName>
        <fullName evidence="14">HAMP domain-containing protein</fullName>
    </submittedName>
</protein>
<dbReference type="Pfam" id="PF00672">
    <property type="entry name" value="HAMP"/>
    <property type="match status" value="1"/>
</dbReference>
<dbReference type="SUPFAM" id="SSF58104">
    <property type="entry name" value="Methyl-accepting chemotaxis protein (MCP) signaling domain"/>
    <property type="match status" value="1"/>
</dbReference>
<dbReference type="PANTHER" id="PTHR32089">
    <property type="entry name" value="METHYL-ACCEPTING CHEMOTAXIS PROTEIN MCPB"/>
    <property type="match status" value="1"/>
</dbReference>
<evidence type="ECO:0000256" key="6">
    <source>
        <dbReference type="ARBA" id="ARBA00022989"/>
    </source>
</evidence>
<dbReference type="PANTHER" id="PTHR32089:SF114">
    <property type="entry name" value="METHYL-ACCEPTING CHEMOTAXIS PROTEIN MCPB"/>
    <property type="match status" value="1"/>
</dbReference>
<evidence type="ECO:0000256" key="2">
    <source>
        <dbReference type="ARBA" id="ARBA00022475"/>
    </source>
</evidence>
<feature type="domain" description="Methyl-accepting transducer" evidence="12">
    <location>
        <begin position="376"/>
        <end position="626"/>
    </location>
</feature>
<keyword evidence="2" id="KW-1003">Cell membrane</keyword>
<dbReference type="CDD" id="cd12913">
    <property type="entry name" value="PDC1_MCP_like"/>
    <property type="match status" value="1"/>
</dbReference>
<keyword evidence="5 11" id="KW-0812">Transmembrane</keyword>
<dbReference type="SMART" id="SM00283">
    <property type="entry name" value="MA"/>
    <property type="match status" value="1"/>
</dbReference>
<proteinExistence type="inferred from homology"/>
<organism evidence="14 15">
    <name type="scientific">Cytobacillus praedii</name>
    <dbReference type="NCBI Taxonomy" id="1742358"/>
    <lineage>
        <taxon>Bacteria</taxon>
        <taxon>Bacillati</taxon>
        <taxon>Bacillota</taxon>
        <taxon>Bacilli</taxon>
        <taxon>Bacillales</taxon>
        <taxon>Bacillaceae</taxon>
        <taxon>Cytobacillus</taxon>
    </lineage>
</organism>
<dbReference type="Gene3D" id="3.30.450.20">
    <property type="entry name" value="PAS domain"/>
    <property type="match status" value="1"/>
</dbReference>
<feature type="domain" description="HAMP" evidence="13">
    <location>
        <begin position="305"/>
        <end position="357"/>
    </location>
</feature>
<evidence type="ECO:0000256" key="4">
    <source>
        <dbReference type="ARBA" id="ARBA00022500"/>
    </source>
</evidence>
<dbReference type="GO" id="GO:0006935">
    <property type="term" value="P:chemotaxis"/>
    <property type="evidence" value="ECO:0007669"/>
    <property type="project" value="UniProtKB-KW"/>
</dbReference>
<dbReference type="Proteomes" id="UP000293846">
    <property type="component" value="Unassembled WGS sequence"/>
</dbReference>
<dbReference type="GO" id="GO:0005886">
    <property type="term" value="C:plasma membrane"/>
    <property type="evidence" value="ECO:0007669"/>
    <property type="project" value="UniProtKB-SubCell"/>
</dbReference>
<evidence type="ECO:0000259" key="12">
    <source>
        <dbReference type="PROSITE" id="PS50111"/>
    </source>
</evidence>
<reference evidence="14 15" key="1">
    <citation type="submission" date="2019-03" db="EMBL/GenBank/DDBJ databases">
        <authorList>
            <person name="Jensen L."/>
            <person name="Storgaard J."/>
            <person name="Sulaj E."/>
            <person name="Schramm A."/>
            <person name="Marshall I.P.G."/>
        </authorList>
    </citation>
    <scope>NUCLEOTIDE SEQUENCE [LARGE SCALE GENOMIC DNA]</scope>
    <source>
        <strain evidence="14 15">2017H2G3</strain>
    </source>
</reference>
<dbReference type="PROSITE" id="PS50885">
    <property type="entry name" value="HAMP"/>
    <property type="match status" value="1"/>
</dbReference>
<keyword evidence="3" id="KW-0488">Methylation</keyword>
<evidence type="ECO:0000259" key="13">
    <source>
        <dbReference type="PROSITE" id="PS50885"/>
    </source>
</evidence>
<feature type="transmembrane region" description="Helical" evidence="11">
    <location>
        <begin position="9"/>
        <end position="29"/>
    </location>
</feature>